<protein>
    <submittedName>
        <fullName evidence="2">FAS1 domain-containing protein</fullName>
    </submittedName>
</protein>
<feature type="non-terminal residue" evidence="2">
    <location>
        <position position="1"/>
    </location>
</feature>
<dbReference type="InterPro" id="IPR036378">
    <property type="entry name" value="FAS1_dom_sf"/>
</dbReference>
<dbReference type="OrthoDB" id="286301at2759"/>
<organism evidence="2 3">
    <name type="scientific">Naematelia encephala</name>
    <dbReference type="NCBI Taxonomy" id="71784"/>
    <lineage>
        <taxon>Eukaryota</taxon>
        <taxon>Fungi</taxon>
        <taxon>Dikarya</taxon>
        <taxon>Basidiomycota</taxon>
        <taxon>Agaricomycotina</taxon>
        <taxon>Tremellomycetes</taxon>
        <taxon>Tremellales</taxon>
        <taxon>Naemateliaceae</taxon>
        <taxon>Naematelia</taxon>
    </lineage>
</organism>
<dbReference type="PROSITE" id="PS50213">
    <property type="entry name" value="FAS1"/>
    <property type="match status" value="2"/>
</dbReference>
<dbReference type="Proteomes" id="UP000193986">
    <property type="component" value="Unassembled WGS sequence"/>
</dbReference>
<evidence type="ECO:0000313" key="3">
    <source>
        <dbReference type="Proteomes" id="UP000193986"/>
    </source>
</evidence>
<comment type="caution">
    <text evidence="2">The sequence shown here is derived from an EMBL/GenBank/DDBJ whole genome shotgun (WGS) entry which is preliminary data.</text>
</comment>
<dbReference type="Gene3D" id="2.30.180.10">
    <property type="entry name" value="FAS1 domain"/>
    <property type="match status" value="2"/>
</dbReference>
<feature type="non-terminal residue" evidence="2">
    <location>
        <position position="270"/>
    </location>
</feature>
<accession>A0A1Y2ACG9</accession>
<feature type="domain" description="FAS1" evidence="1">
    <location>
        <begin position="1"/>
        <end position="144"/>
    </location>
</feature>
<name>A0A1Y2ACG9_9TREE</name>
<dbReference type="EMBL" id="MCFC01000141">
    <property type="protein sequence ID" value="ORY20269.1"/>
    <property type="molecule type" value="Genomic_DNA"/>
</dbReference>
<proteinExistence type="predicted"/>
<dbReference type="InParanoid" id="A0A1Y2ACG9"/>
<dbReference type="Pfam" id="PF02469">
    <property type="entry name" value="Fasciclin"/>
    <property type="match status" value="2"/>
</dbReference>
<dbReference type="PANTHER" id="PTHR10900:SF122">
    <property type="entry name" value="FAS1 DOMAIN-CONTAINING PROTEIN"/>
    <property type="match status" value="1"/>
</dbReference>
<dbReference type="SUPFAM" id="SSF82153">
    <property type="entry name" value="FAS1 domain"/>
    <property type="match status" value="2"/>
</dbReference>
<dbReference type="SMART" id="SM00554">
    <property type="entry name" value="FAS1"/>
    <property type="match status" value="2"/>
</dbReference>
<evidence type="ECO:0000313" key="2">
    <source>
        <dbReference type="EMBL" id="ORY20269.1"/>
    </source>
</evidence>
<dbReference type="PANTHER" id="PTHR10900">
    <property type="entry name" value="PERIOSTIN-RELATED"/>
    <property type="match status" value="1"/>
</dbReference>
<reference evidence="2 3" key="1">
    <citation type="submission" date="2016-07" db="EMBL/GenBank/DDBJ databases">
        <title>Pervasive Adenine N6-methylation of Active Genes in Fungi.</title>
        <authorList>
            <consortium name="DOE Joint Genome Institute"/>
            <person name="Mondo S.J."/>
            <person name="Dannebaum R.O."/>
            <person name="Kuo R.C."/>
            <person name="Labutti K."/>
            <person name="Haridas S."/>
            <person name="Kuo A."/>
            <person name="Salamov A."/>
            <person name="Ahrendt S.R."/>
            <person name="Lipzen A."/>
            <person name="Sullivan W."/>
            <person name="Andreopoulos W.B."/>
            <person name="Clum A."/>
            <person name="Lindquist E."/>
            <person name="Daum C."/>
            <person name="Ramamoorthy G.K."/>
            <person name="Gryganskyi A."/>
            <person name="Culley D."/>
            <person name="Magnuson J.K."/>
            <person name="James T.Y."/>
            <person name="O'Malley M.A."/>
            <person name="Stajich J.E."/>
            <person name="Spatafora J.W."/>
            <person name="Visel A."/>
            <person name="Grigoriev I.V."/>
        </authorList>
    </citation>
    <scope>NUCLEOTIDE SEQUENCE [LARGE SCALE GENOMIC DNA]</scope>
    <source>
        <strain evidence="2 3">68-887.2</strain>
    </source>
</reference>
<dbReference type="GO" id="GO:0016236">
    <property type="term" value="P:macroautophagy"/>
    <property type="evidence" value="ECO:0007669"/>
    <property type="project" value="TreeGrafter"/>
</dbReference>
<dbReference type="InterPro" id="IPR050904">
    <property type="entry name" value="Adhesion/Biosynth-related"/>
</dbReference>
<sequence>SAANLTGLVGVASAIANTTEGSALLGQLAQGNKTVFAPDNAAFAAVPSDVSSNTTLLAQILSYHILNNTYTVNGTLIAPDHTIARTLLTGGGYTLPGNRSAPVVLSRNSTNATSFQINQATSNVSTTGPAVAANLNVYIIDSVLSLPPNISAAATAIVPSLAQLIQSADLLDPLAASQGITVFAPNDAAVDAISGAVSSLNSTVIAGVLANHVINGSVVYSTQLTSSNYTSAGGEPFSFTSNSSGTYVTSANSTAKIVQSDIIIQNGVVH</sequence>
<gene>
    <name evidence="2" type="ORF">BCR39DRAFT_571230</name>
</gene>
<feature type="domain" description="FAS1" evidence="1">
    <location>
        <begin position="137"/>
        <end position="270"/>
    </location>
</feature>
<evidence type="ECO:0000259" key="1">
    <source>
        <dbReference type="PROSITE" id="PS50213"/>
    </source>
</evidence>
<dbReference type="GO" id="GO:0005615">
    <property type="term" value="C:extracellular space"/>
    <property type="evidence" value="ECO:0007669"/>
    <property type="project" value="TreeGrafter"/>
</dbReference>
<dbReference type="AlphaFoldDB" id="A0A1Y2ACG9"/>
<dbReference type="InterPro" id="IPR000782">
    <property type="entry name" value="FAS1_domain"/>
</dbReference>
<dbReference type="GO" id="GO:0000329">
    <property type="term" value="C:fungal-type vacuole membrane"/>
    <property type="evidence" value="ECO:0007669"/>
    <property type="project" value="TreeGrafter"/>
</dbReference>
<dbReference type="STRING" id="71784.A0A1Y2ACG9"/>
<keyword evidence="3" id="KW-1185">Reference proteome</keyword>